<sequence>MLTDLKKILTLENVLVRANLTAVVVKVEKSREIDCDGITETEEEIMKDIARSWFTNIVDSVNEEVGDYDSSNNRIKGNNYHQRGHYFIFYEDGKFNKPVSKFVDVYTCIGCGAKEQGYTELHEHYDIDENNTSDNLQTSNKSQSGEEVPVSMQKY</sequence>
<organism evidence="2 3">
    <name type="scientific">Ambispora gerdemannii</name>
    <dbReference type="NCBI Taxonomy" id="144530"/>
    <lineage>
        <taxon>Eukaryota</taxon>
        <taxon>Fungi</taxon>
        <taxon>Fungi incertae sedis</taxon>
        <taxon>Mucoromycota</taxon>
        <taxon>Glomeromycotina</taxon>
        <taxon>Glomeromycetes</taxon>
        <taxon>Archaeosporales</taxon>
        <taxon>Ambisporaceae</taxon>
        <taxon>Ambispora</taxon>
    </lineage>
</organism>
<evidence type="ECO:0000313" key="3">
    <source>
        <dbReference type="Proteomes" id="UP000789831"/>
    </source>
</evidence>
<dbReference type="EMBL" id="CAJVPL010001326">
    <property type="protein sequence ID" value="CAG8565087.1"/>
    <property type="molecule type" value="Genomic_DNA"/>
</dbReference>
<dbReference type="Proteomes" id="UP000789831">
    <property type="component" value="Unassembled WGS sequence"/>
</dbReference>
<protein>
    <submittedName>
        <fullName evidence="2">8782_t:CDS:1</fullName>
    </submittedName>
</protein>
<name>A0A9N9FWK1_9GLOM</name>
<gene>
    <name evidence="2" type="ORF">AGERDE_LOCUS7347</name>
</gene>
<accession>A0A9N9FWK1</accession>
<dbReference type="AlphaFoldDB" id="A0A9N9FWK1"/>
<keyword evidence="3" id="KW-1185">Reference proteome</keyword>
<comment type="caution">
    <text evidence="2">The sequence shown here is derived from an EMBL/GenBank/DDBJ whole genome shotgun (WGS) entry which is preliminary data.</text>
</comment>
<feature type="region of interest" description="Disordered" evidence="1">
    <location>
        <begin position="129"/>
        <end position="155"/>
    </location>
</feature>
<evidence type="ECO:0000256" key="1">
    <source>
        <dbReference type="SAM" id="MobiDB-lite"/>
    </source>
</evidence>
<evidence type="ECO:0000313" key="2">
    <source>
        <dbReference type="EMBL" id="CAG8565087.1"/>
    </source>
</evidence>
<proteinExistence type="predicted"/>
<reference evidence="2" key="1">
    <citation type="submission" date="2021-06" db="EMBL/GenBank/DDBJ databases">
        <authorList>
            <person name="Kallberg Y."/>
            <person name="Tangrot J."/>
            <person name="Rosling A."/>
        </authorList>
    </citation>
    <scope>NUCLEOTIDE SEQUENCE</scope>
    <source>
        <strain evidence="2">MT106</strain>
    </source>
</reference>
<feature type="compositionally biased region" description="Polar residues" evidence="1">
    <location>
        <begin position="132"/>
        <end position="145"/>
    </location>
</feature>